<comment type="catalytic activity">
    <reaction evidence="9 10">
        <text>D-gluconate + ATP = 6-phospho-D-gluconate + ADP + H(+)</text>
        <dbReference type="Rhea" id="RHEA:19433"/>
        <dbReference type="ChEBI" id="CHEBI:15378"/>
        <dbReference type="ChEBI" id="CHEBI:18391"/>
        <dbReference type="ChEBI" id="CHEBI:30616"/>
        <dbReference type="ChEBI" id="CHEBI:58759"/>
        <dbReference type="ChEBI" id="CHEBI:456216"/>
        <dbReference type="EC" id="2.7.1.12"/>
    </reaction>
</comment>
<comment type="similarity">
    <text evidence="2 10">Belongs to the gluconokinase GntK/GntV family.</text>
</comment>
<evidence type="ECO:0000256" key="1">
    <source>
        <dbReference type="ARBA" id="ARBA00004761"/>
    </source>
</evidence>
<dbReference type="PANTHER" id="PTHR43442">
    <property type="entry name" value="GLUCONOKINASE-RELATED"/>
    <property type="match status" value="1"/>
</dbReference>
<evidence type="ECO:0000256" key="8">
    <source>
        <dbReference type="ARBA" id="ARBA00023064"/>
    </source>
</evidence>
<dbReference type="Gene3D" id="3.40.50.300">
    <property type="entry name" value="P-loop containing nucleotide triphosphate hydrolases"/>
    <property type="match status" value="1"/>
</dbReference>
<dbReference type="GO" id="GO:0005737">
    <property type="term" value="C:cytoplasm"/>
    <property type="evidence" value="ECO:0007669"/>
    <property type="project" value="TreeGrafter"/>
</dbReference>
<evidence type="ECO:0000256" key="9">
    <source>
        <dbReference type="ARBA" id="ARBA00048090"/>
    </source>
</evidence>
<accession>A0A251YV54</accession>
<evidence type="ECO:0000256" key="6">
    <source>
        <dbReference type="ARBA" id="ARBA00022777"/>
    </source>
</evidence>
<dbReference type="NCBIfam" id="TIGR01313">
    <property type="entry name" value="therm_gnt_kin"/>
    <property type="match status" value="1"/>
</dbReference>
<evidence type="ECO:0000256" key="5">
    <source>
        <dbReference type="ARBA" id="ARBA00022741"/>
    </source>
</evidence>
<dbReference type="SUPFAM" id="SSF52540">
    <property type="entry name" value="P-loop containing nucleoside triphosphate hydrolases"/>
    <property type="match status" value="1"/>
</dbReference>
<evidence type="ECO:0000256" key="10">
    <source>
        <dbReference type="RuleBase" id="RU363066"/>
    </source>
</evidence>
<keyword evidence="4 10" id="KW-0808">Transferase</keyword>
<sequence length="187" mass="19660">MTGRAAARARGIVVMGVSGCGKSTVGARLADALGGRFVDADDLHPPANVAKMAMGVPLDDADRRPWLARVAEALAEDARADGAPRPTVVACSALRRRYRDALRDGSGARLDFVHLVGDPALLERRITARTGHFMPPGLLLSQLAVLEDLDPDERGVLVDIAPPPGSVVRAALDGLAALPHREDPSRA</sequence>
<gene>
    <name evidence="11" type="primary">gntK_1</name>
    <name evidence="11" type="ORF">BFL36_02705</name>
</gene>
<keyword evidence="5 10" id="KW-0547">Nucleotide-binding</keyword>
<comment type="caution">
    <text evidence="11">The sequence shown here is derived from an EMBL/GenBank/DDBJ whole genome shotgun (WGS) entry which is preliminary data.</text>
</comment>
<reference evidence="11 12" key="1">
    <citation type="submission" date="2016-08" db="EMBL/GenBank/DDBJ databases">
        <title>Genome sequence of Clavibacter michiganensis spp strain CFBP8017.</title>
        <authorList>
            <person name="Thapa S.P."/>
            <person name="Coaker G."/>
            <person name="Jacques M.-A."/>
        </authorList>
    </citation>
    <scope>NUCLEOTIDE SEQUENCE [LARGE SCALE GENOMIC DNA]</scope>
    <source>
        <strain evidence="11">CFBP8017</strain>
    </source>
</reference>
<proteinExistence type="inferred from homology"/>
<evidence type="ECO:0000313" key="11">
    <source>
        <dbReference type="EMBL" id="OUE28127.1"/>
    </source>
</evidence>
<dbReference type="AlphaFoldDB" id="A0A251YV54"/>
<keyword evidence="8" id="KW-0311">Gluconate utilization</keyword>
<comment type="pathway">
    <text evidence="1">Carbohydrate acid metabolism.</text>
</comment>
<dbReference type="RefSeq" id="WP_241534775.1">
    <property type="nucleotide sequence ID" value="NZ_MDJY01000013.1"/>
</dbReference>
<dbReference type="InterPro" id="IPR006001">
    <property type="entry name" value="Therm_gnt_kin"/>
</dbReference>
<evidence type="ECO:0000256" key="3">
    <source>
        <dbReference type="ARBA" id="ARBA00012054"/>
    </source>
</evidence>
<keyword evidence="7 10" id="KW-0067">ATP-binding</keyword>
<dbReference type="EMBL" id="MDJY01000013">
    <property type="protein sequence ID" value="OUE28127.1"/>
    <property type="molecule type" value="Genomic_DNA"/>
</dbReference>
<evidence type="ECO:0000313" key="12">
    <source>
        <dbReference type="Proteomes" id="UP000195011"/>
    </source>
</evidence>
<dbReference type="Pfam" id="PF13671">
    <property type="entry name" value="AAA_33"/>
    <property type="match status" value="1"/>
</dbReference>
<dbReference type="PANTHER" id="PTHR43442:SF3">
    <property type="entry name" value="GLUCONOKINASE-RELATED"/>
    <property type="match status" value="1"/>
</dbReference>
<name>A0A251YV54_9MICO</name>
<evidence type="ECO:0000256" key="4">
    <source>
        <dbReference type="ARBA" id="ARBA00022679"/>
    </source>
</evidence>
<organism evidence="11 12">
    <name type="scientific">Clavibacter michiganensis</name>
    <dbReference type="NCBI Taxonomy" id="28447"/>
    <lineage>
        <taxon>Bacteria</taxon>
        <taxon>Bacillati</taxon>
        <taxon>Actinomycetota</taxon>
        <taxon>Actinomycetes</taxon>
        <taxon>Micrococcales</taxon>
        <taxon>Microbacteriaceae</taxon>
        <taxon>Clavibacter</taxon>
    </lineage>
</organism>
<dbReference type="Proteomes" id="UP000195011">
    <property type="component" value="Unassembled WGS sequence"/>
</dbReference>
<dbReference type="EC" id="2.7.1.12" evidence="3 10"/>
<evidence type="ECO:0000256" key="2">
    <source>
        <dbReference type="ARBA" id="ARBA00008420"/>
    </source>
</evidence>
<dbReference type="CDD" id="cd02021">
    <property type="entry name" value="GntK"/>
    <property type="match status" value="1"/>
</dbReference>
<dbReference type="FunFam" id="3.40.50.300:FF:000522">
    <property type="entry name" value="Gluconokinase"/>
    <property type="match status" value="1"/>
</dbReference>
<keyword evidence="6 10" id="KW-0418">Kinase</keyword>
<dbReference type="InterPro" id="IPR027417">
    <property type="entry name" value="P-loop_NTPase"/>
</dbReference>
<evidence type="ECO:0000256" key="7">
    <source>
        <dbReference type="ARBA" id="ARBA00022840"/>
    </source>
</evidence>
<protein>
    <recommendedName>
        <fullName evidence="3 10">Gluconokinase</fullName>
        <ecNumber evidence="3 10">2.7.1.12</ecNumber>
    </recommendedName>
</protein>
<dbReference type="GO" id="GO:0046316">
    <property type="term" value="F:gluconokinase activity"/>
    <property type="evidence" value="ECO:0007669"/>
    <property type="project" value="UniProtKB-EC"/>
</dbReference>
<dbReference type="GO" id="GO:0019521">
    <property type="term" value="P:D-gluconate metabolic process"/>
    <property type="evidence" value="ECO:0007669"/>
    <property type="project" value="UniProtKB-KW"/>
</dbReference>
<dbReference type="GO" id="GO:0005524">
    <property type="term" value="F:ATP binding"/>
    <property type="evidence" value="ECO:0007669"/>
    <property type="project" value="UniProtKB-KW"/>
</dbReference>